<feature type="region of interest" description="Disordered" evidence="1">
    <location>
        <begin position="1090"/>
        <end position="1148"/>
    </location>
</feature>
<keyword evidence="3" id="KW-1185">Reference proteome</keyword>
<dbReference type="EMBL" id="JBICBT010000604">
    <property type="protein sequence ID" value="KAL3107883.1"/>
    <property type="molecule type" value="Genomic_DNA"/>
</dbReference>
<feature type="compositionally biased region" description="Basic and acidic residues" evidence="1">
    <location>
        <begin position="1104"/>
        <end position="1114"/>
    </location>
</feature>
<dbReference type="Proteomes" id="UP001620626">
    <property type="component" value="Unassembled WGS sequence"/>
</dbReference>
<evidence type="ECO:0000313" key="3">
    <source>
        <dbReference type="Proteomes" id="UP001620626"/>
    </source>
</evidence>
<feature type="compositionally biased region" description="Basic residues" evidence="1">
    <location>
        <begin position="1115"/>
        <end position="1134"/>
    </location>
</feature>
<feature type="region of interest" description="Disordered" evidence="1">
    <location>
        <begin position="647"/>
        <end position="668"/>
    </location>
</feature>
<organism evidence="2 3">
    <name type="scientific">Heterodera trifolii</name>
    <dbReference type="NCBI Taxonomy" id="157864"/>
    <lineage>
        <taxon>Eukaryota</taxon>
        <taxon>Metazoa</taxon>
        <taxon>Ecdysozoa</taxon>
        <taxon>Nematoda</taxon>
        <taxon>Chromadorea</taxon>
        <taxon>Rhabditida</taxon>
        <taxon>Tylenchina</taxon>
        <taxon>Tylenchomorpha</taxon>
        <taxon>Tylenchoidea</taxon>
        <taxon>Heteroderidae</taxon>
        <taxon>Heteroderinae</taxon>
        <taxon>Heterodera</taxon>
    </lineage>
</organism>
<feature type="region of interest" description="Disordered" evidence="1">
    <location>
        <begin position="131"/>
        <end position="153"/>
    </location>
</feature>
<feature type="region of interest" description="Disordered" evidence="1">
    <location>
        <begin position="825"/>
        <end position="845"/>
    </location>
</feature>
<sequence>MTRSGNYNSIKLIRGSSDRARHGCHFWHWHFCRHCLSAPPVASIFAHLFFLRHFFYSNNYCLFVFRMQLIILISTTAERSAAVDGFYWPTTTKTTAAENSNNNFWANNYNNNNNDFNVGAQQQQQQFGAVQQPTNGGGGGGKENGHKMTRHGQRGRGNGVVCCLLANPVITESIIHSSFNTLSSLLFASAGLGTVPAASAVVAPGAPIGIVPLSRGVGGGTDLSPIFGNFDRNGRNNFNFGGATGAEETTDDTDEQFTPFPTLIPADKVRQLVMATEPNLVTAFPSAGDGAVEGEEEEQLQQPEIDNSFMGADRGPVPLGEVRDLSMMRSIPVFGYARRGGAMAAGGTQGTFGGTFSNGAPTGFGTLPINGAAKFGGNSNNNNNNNNCFFGTVGGECANAWNQFGGGANNGGGGGNDVAPGDGEAMPSPSMVGGAGSFYVGDGDGAYEYPLVDETDAFGGAPGQRHQQGHTFAGYMRGSFEMDGGQMPSPSYPNFGGFGGGKGGAYGGAGREESPEEWEDEMVGGGGEGRTEMGQIERGGGMPFWVGGTMAAGETTDGTRTDSEEQQRYSQYLETIHQRYGVVPSAAGRSSNAQQKHTGDSAKFSSFPSQLAARGGGGDGILPSIGFGGTAMPYELRRFGGIFGGTGANPLAPRPKESSPPSPSPFSASFGTFPSASLPCASVADPPLSPSFGLASAVGAAMADCAEMAAIGTKTQFGLSQNIRQLGGERGTTAGGAAEVGAGQERTGVAVPWKVNGVVVVPMENDQNNNKVADGDQNARNGGQNQQLQKMLSLQQRKTVAQMPNFNGAVSGYDGGPFSVGGGTSAAAVDGGRPWRQHQKPTPPPMVAQQNAVVQQQGNAGHWQMPTTNGPEIGWRGGEAATNSNGRADNNNLQQQLLEQSLLLALLTTQQQTTTATPTNRMPTQPMPMMTPEAMEMPMMATTTMEMPIMATTTMEMPIMTTPTTAITHGEMPEKTPPIQKSTTSLQALSQQIRRLPAVLYADSRKSDSRKLEVLLRDGYGLPLVTFYADKIGRLAAVEANLAKLTAHREMPFLFICGTFIGSLEHIKKYHEQKQMPRLVEFVCSGEAEKSGDGAETAPMAAKALEKQNKGEKMGRKKRRESNSRKRRKKKKKRKEEEEEEEKEENWK</sequence>
<comment type="caution">
    <text evidence="2">The sequence shown here is derived from an EMBL/GenBank/DDBJ whole genome shotgun (WGS) entry which is preliminary data.</text>
</comment>
<feature type="region of interest" description="Disordered" evidence="1">
    <location>
        <begin position="586"/>
        <end position="610"/>
    </location>
</feature>
<dbReference type="PROSITE" id="PS51354">
    <property type="entry name" value="GLUTAREDOXIN_2"/>
    <property type="match status" value="1"/>
</dbReference>
<accession>A0ABD2KYB1</accession>
<gene>
    <name evidence="2" type="ORF">niasHT_019884</name>
</gene>
<feature type="compositionally biased region" description="Acidic residues" evidence="1">
    <location>
        <begin position="1137"/>
        <end position="1148"/>
    </location>
</feature>
<dbReference type="Gene3D" id="3.40.30.10">
    <property type="entry name" value="Glutaredoxin"/>
    <property type="match status" value="1"/>
</dbReference>
<reference evidence="2 3" key="1">
    <citation type="submission" date="2024-10" db="EMBL/GenBank/DDBJ databases">
        <authorList>
            <person name="Kim D."/>
        </authorList>
    </citation>
    <scope>NUCLEOTIDE SEQUENCE [LARGE SCALE GENOMIC DNA]</scope>
    <source>
        <strain evidence="2">BH-2024</strain>
    </source>
</reference>
<evidence type="ECO:0000313" key="2">
    <source>
        <dbReference type="EMBL" id="KAL3107883.1"/>
    </source>
</evidence>
<protein>
    <recommendedName>
        <fullName evidence="4">Glutaredoxin domain-containing protein</fullName>
    </recommendedName>
</protein>
<proteinExistence type="predicted"/>
<dbReference type="AlphaFoldDB" id="A0ABD2KYB1"/>
<feature type="region of interest" description="Disordered" evidence="1">
    <location>
        <begin position="766"/>
        <end position="785"/>
    </location>
</feature>
<evidence type="ECO:0008006" key="4">
    <source>
        <dbReference type="Google" id="ProtNLM"/>
    </source>
</evidence>
<evidence type="ECO:0000256" key="1">
    <source>
        <dbReference type="SAM" id="MobiDB-lite"/>
    </source>
</evidence>
<name>A0ABD2KYB1_9BILA</name>